<evidence type="ECO:0000256" key="1">
    <source>
        <dbReference type="SAM" id="SignalP"/>
    </source>
</evidence>
<feature type="signal peptide" evidence="1">
    <location>
        <begin position="1"/>
        <end position="20"/>
    </location>
</feature>
<dbReference type="InterPro" id="IPR043749">
    <property type="entry name" value="DUF5694"/>
</dbReference>
<keyword evidence="3" id="KW-1185">Reference proteome</keyword>
<dbReference type="Pfam" id="PF18950">
    <property type="entry name" value="DUF5694"/>
    <property type="match status" value="1"/>
</dbReference>
<dbReference type="Proteomes" id="UP000464214">
    <property type="component" value="Chromosome"/>
</dbReference>
<protein>
    <recommendedName>
        <fullName evidence="4">TraB/GumN family protein</fullName>
    </recommendedName>
</protein>
<reference evidence="2 3" key="1">
    <citation type="submission" date="2020-01" db="EMBL/GenBank/DDBJ databases">
        <authorList>
            <person name="Kim M."/>
        </authorList>
    </citation>
    <scope>NUCLEOTIDE SEQUENCE [LARGE SCALE GENOMIC DNA]</scope>
    <source>
        <strain evidence="2 3">BT10</strain>
    </source>
</reference>
<dbReference type="RefSeq" id="WP_160689364.1">
    <property type="nucleotide sequence ID" value="NZ_CP047897.1"/>
</dbReference>
<feature type="chain" id="PRO_5026739082" description="TraB/GumN family protein" evidence="1">
    <location>
        <begin position="21"/>
        <end position="300"/>
    </location>
</feature>
<dbReference type="AlphaFoldDB" id="A0A6P1NS98"/>
<gene>
    <name evidence="2" type="ORF">GU926_04340</name>
</gene>
<organism evidence="2 3">
    <name type="scientific">Nibribacter ruber</name>
    <dbReference type="NCBI Taxonomy" id="2698458"/>
    <lineage>
        <taxon>Bacteria</taxon>
        <taxon>Pseudomonadati</taxon>
        <taxon>Bacteroidota</taxon>
        <taxon>Cytophagia</taxon>
        <taxon>Cytophagales</taxon>
        <taxon>Hymenobacteraceae</taxon>
        <taxon>Nibribacter</taxon>
    </lineage>
</organism>
<sequence length="300" mass="34187">MKKYFLFACALSVFSLQTKAQDIASLLKKIPKVPAKDKVQIMVLGSQHFGQENFYKNAPKADLFSNERQKEVDQINKLLLKYKPDMIMIENTPEEQSSVDSLYTLFKTGKIELKDIEYGRAERYQFGYNLAKQLHHDRIFGVDHYESVSNRILASGQNIDYYTNARLAFSAIGKELDEGFKAGTISLKEYLTFLNSPQVASLTYDLFYITPAKVRNSSFVDAPAQYHDSVHVSRQYIGAEFVSLFLERELKIYSNIVTTQLANKGKRLLVIMGQRHGAALPKIIANDPRYQVVPVSAYLK</sequence>
<keyword evidence="1" id="KW-0732">Signal</keyword>
<evidence type="ECO:0000313" key="2">
    <source>
        <dbReference type="EMBL" id="QHL86706.1"/>
    </source>
</evidence>
<evidence type="ECO:0008006" key="4">
    <source>
        <dbReference type="Google" id="ProtNLM"/>
    </source>
</evidence>
<dbReference type="KEGG" id="nib:GU926_04340"/>
<proteinExistence type="predicted"/>
<accession>A0A6P1NS98</accession>
<evidence type="ECO:0000313" key="3">
    <source>
        <dbReference type="Proteomes" id="UP000464214"/>
    </source>
</evidence>
<dbReference type="EMBL" id="CP047897">
    <property type="protein sequence ID" value="QHL86706.1"/>
    <property type="molecule type" value="Genomic_DNA"/>
</dbReference>
<name>A0A6P1NS98_9BACT</name>